<dbReference type="EMBL" id="JABEBT010000184">
    <property type="protein sequence ID" value="KAF7626024.1"/>
    <property type="molecule type" value="Genomic_DNA"/>
</dbReference>
<dbReference type="GO" id="GO:0042254">
    <property type="term" value="P:ribosome biogenesis"/>
    <property type="evidence" value="ECO:0007669"/>
    <property type="project" value="InterPro"/>
</dbReference>
<dbReference type="Gene3D" id="3.40.50.300">
    <property type="entry name" value="P-loop containing nucleotide triphosphate hydrolases"/>
    <property type="match status" value="1"/>
</dbReference>
<dbReference type="PANTHER" id="PTHR10760:SF2">
    <property type="entry name" value="LD13476P-RELATED"/>
    <property type="match status" value="1"/>
</dbReference>
<dbReference type="NCBIfam" id="TIGR03400">
    <property type="entry name" value="18S_RNA_Rcl1p"/>
    <property type="match status" value="1"/>
</dbReference>
<evidence type="ECO:0000256" key="2">
    <source>
        <dbReference type="ARBA" id="ARBA00006235"/>
    </source>
</evidence>
<organism evidence="11 12">
    <name type="scientific">Meloidogyne graminicola</name>
    <dbReference type="NCBI Taxonomy" id="189291"/>
    <lineage>
        <taxon>Eukaryota</taxon>
        <taxon>Metazoa</taxon>
        <taxon>Ecdysozoa</taxon>
        <taxon>Nematoda</taxon>
        <taxon>Chromadorea</taxon>
        <taxon>Rhabditida</taxon>
        <taxon>Tylenchina</taxon>
        <taxon>Tylenchomorpha</taxon>
        <taxon>Tylenchoidea</taxon>
        <taxon>Meloidogynidae</taxon>
        <taxon>Meloidogyninae</taxon>
        <taxon>Meloidogyne</taxon>
    </lineage>
</organism>
<keyword evidence="5" id="KW-0256">Endoplasmic reticulum</keyword>
<keyword evidence="7" id="KW-0325">Glycoprotein</keyword>
<evidence type="ECO:0000256" key="1">
    <source>
        <dbReference type="ARBA" id="ARBA00004319"/>
    </source>
</evidence>
<dbReference type="PANTHER" id="PTHR10760">
    <property type="entry name" value="TORSIN"/>
    <property type="match status" value="1"/>
</dbReference>
<reference evidence="11" key="1">
    <citation type="journal article" date="2020" name="Ecol. Evol.">
        <title>Genome structure and content of the rice root-knot nematode (Meloidogyne graminicola).</title>
        <authorList>
            <person name="Phan N.T."/>
            <person name="Danchin E.G.J."/>
            <person name="Klopp C."/>
            <person name="Perfus-Barbeoch L."/>
            <person name="Kozlowski D.K."/>
            <person name="Koutsovoulos G.D."/>
            <person name="Lopez-Roques C."/>
            <person name="Bouchez O."/>
            <person name="Zahm M."/>
            <person name="Besnard G."/>
            <person name="Bellafiore S."/>
        </authorList>
    </citation>
    <scope>NUCLEOTIDE SEQUENCE</scope>
    <source>
        <strain evidence="11">VN-18</strain>
    </source>
</reference>
<dbReference type="Pfam" id="PF05189">
    <property type="entry name" value="RTC_insert"/>
    <property type="match status" value="1"/>
</dbReference>
<evidence type="ECO:0000256" key="6">
    <source>
        <dbReference type="ARBA" id="ARBA00022840"/>
    </source>
</evidence>
<dbReference type="InterPro" id="IPR013791">
    <property type="entry name" value="RNA3'-term_phos_cycl_insert"/>
</dbReference>
<comment type="caution">
    <text evidence="11">The sequence shown here is derived from an EMBL/GenBank/DDBJ whole genome shotgun (WGS) entry which is preliminary data.</text>
</comment>
<feature type="transmembrane region" description="Helical" evidence="8">
    <location>
        <begin position="690"/>
        <end position="710"/>
    </location>
</feature>
<dbReference type="InterPro" id="IPR036553">
    <property type="entry name" value="RPTC_insert"/>
</dbReference>
<evidence type="ECO:0000256" key="7">
    <source>
        <dbReference type="ARBA" id="ARBA00023180"/>
    </source>
</evidence>
<protein>
    <submittedName>
        <fullName evidence="11">Uncharacterized protein</fullName>
    </submittedName>
</protein>
<dbReference type="InterPro" id="IPR013792">
    <property type="entry name" value="RNA3'P_cycl/enolpyr_Trfase_a/b"/>
</dbReference>
<feature type="domain" description="RNA 3'-terminal phosphate cyclase insert" evidence="10">
    <location>
        <begin position="159"/>
        <end position="263"/>
    </location>
</feature>
<dbReference type="InterPro" id="IPR020719">
    <property type="entry name" value="RNA3'_term_phos_cycl-like_CS"/>
</dbReference>
<dbReference type="Gene3D" id="3.30.360.20">
    <property type="entry name" value="RNA 3'-terminal phosphate cyclase, insert domain"/>
    <property type="match status" value="1"/>
</dbReference>
<dbReference type="Pfam" id="PF06309">
    <property type="entry name" value="Torsin"/>
    <property type="match status" value="1"/>
</dbReference>
<keyword evidence="3" id="KW-0732">Signal</keyword>
<dbReference type="GO" id="GO:0005730">
    <property type="term" value="C:nucleolus"/>
    <property type="evidence" value="ECO:0007669"/>
    <property type="project" value="InterPro"/>
</dbReference>
<dbReference type="Pfam" id="PF01137">
    <property type="entry name" value="RTC"/>
    <property type="match status" value="1"/>
</dbReference>
<dbReference type="InterPro" id="IPR016443">
    <property type="entry name" value="RNA3'_term_phos_cyc_type_2"/>
</dbReference>
<dbReference type="GO" id="GO:0071218">
    <property type="term" value="P:cellular response to misfolded protein"/>
    <property type="evidence" value="ECO:0007669"/>
    <property type="project" value="TreeGrafter"/>
</dbReference>
<dbReference type="OrthoDB" id="1911237at2759"/>
<dbReference type="SUPFAM" id="SSF55205">
    <property type="entry name" value="EPT/RTPC-like"/>
    <property type="match status" value="1"/>
</dbReference>
<dbReference type="GO" id="GO:0016887">
    <property type="term" value="F:ATP hydrolysis activity"/>
    <property type="evidence" value="ECO:0007669"/>
    <property type="project" value="InterPro"/>
</dbReference>
<evidence type="ECO:0000256" key="5">
    <source>
        <dbReference type="ARBA" id="ARBA00022824"/>
    </source>
</evidence>
<dbReference type="InterPro" id="IPR037136">
    <property type="entry name" value="RNA3'_phos_cyclase_dom_sf"/>
</dbReference>
<keyword evidence="4" id="KW-0547">Nucleotide-binding</keyword>
<proteinExistence type="inferred from homology"/>
<evidence type="ECO:0000313" key="12">
    <source>
        <dbReference type="Proteomes" id="UP000605970"/>
    </source>
</evidence>
<evidence type="ECO:0000259" key="9">
    <source>
        <dbReference type="Pfam" id="PF01137"/>
    </source>
</evidence>
<gene>
    <name evidence="11" type="ORF">Mgra_00009788</name>
</gene>
<keyword evidence="12" id="KW-1185">Reference proteome</keyword>
<dbReference type="GO" id="GO:0005524">
    <property type="term" value="F:ATP binding"/>
    <property type="evidence" value="ECO:0007669"/>
    <property type="project" value="UniProtKB-KW"/>
</dbReference>
<evidence type="ECO:0000259" key="10">
    <source>
        <dbReference type="Pfam" id="PF05189"/>
    </source>
</evidence>
<name>A0A8S9ZAR6_9BILA</name>
<dbReference type="PROSITE" id="PS01287">
    <property type="entry name" value="RTC"/>
    <property type="match status" value="1"/>
</dbReference>
<comment type="subcellular location">
    <subcellularLocation>
        <location evidence="1">Endoplasmic reticulum lumen</location>
    </subcellularLocation>
</comment>
<keyword evidence="8" id="KW-1133">Transmembrane helix</keyword>
<evidence type="ECO:0000256" key="3">
    <source>
        <dbReference type="ARBA" id="ARBA00022729"/>
    </source>
</evidence>
<dbReference type="Gene3D" id="3.65.10.20">
    <property type="entry name" value="RNA 3'-terminal phosphate cyclase domain"/>
    <property type="match status" value="1"/>
</dbReference>
<accession>A0A8S9ZAR6</accession>
<evidence type="ECO:0000256" key="8">
    <source>
        <dbReference type="SAM" id="Phobius"/>
    </source>
</evidence>
<keyword evidence="6" id="KW-0067">ATP-binding</keyword>
<dbReference type="AlphaFoldDB" id="A0A8S9ZAR6"/>
<dbReference type="FunFam" id="3.40.50.300:FF:002276">
    <property type="entry name" value="Torsin, putative"/>
    <property type="match status" value="1"/>
</dbReference>
<evidence type="ECO:0000313" key="11">
    <source>
        <dbReference type="EMBL" id="KAF7626024.1"/>
    </source>
</evidence>
<keyword evidence="8" id="KW-0812">Transmembrane</keyword>
<feature type="transmembrane region" description="Helical" evidence="8">
    <location>
        <begin position="601"/>
        <end position="622"/>
    </location>
</feature>
<dbReference type="Proteomes" id="UP000605970">
    <property type="component" value="Unassembled WGS sequence"/>
</dbReference>
<dbReference type="InterPro" id="IPR010448">
    <property type="entry name" value="Torsin"/>
</dbReference>
<dbReference type="InterPro" id="IPR027417">
    <property type="entry name" value="P-loop_NTPase"/>
</dbReference>
<dbReference type="GO" id="GO:0005788">
    <property type="term" value="C:endoplasmic reticulum lumen"/>
    <property type="evidence" value="ECO:0007669"/>
    <property type="project" value="UniProtKB-SubCell"/>
</dbReference>
<feature type="domain" description="RNA 3'-terminal phosphate cyclase" evidence="9">
    <location>
        <begin position="45"/>
        <end position="298"/>
    </location>
</feature>
<evidence type="ECO:0000256" key="4">
    <source>
        <dbReference type="ARBA" id="ARBA00022741"/>
    </source>
</evidence>
<dbReference type="SUPFAM" id="SSF52540">
    <property type="entry name" value="P-loop containing nucleoside triphosphate hydrolases"/>
    <property type="match status" value="1"/>
</dbReference>
<sequence length="711" mass="80196">MKELEAIILDGCNFFRQYLVFSILSGRKISIRQIRPYDDSPGIKGTQVDFSPGTLYGGDFEFNCGNERCISYFLEPIILLAPFCKIPINATLKGITNMPEELSVDAINSTWLPVFSRFIPSDDDLHIKINNRGFLPCGGGSVTFASPVKKNLRPVQFIKPGKVCKVRGLAYVCKVSPSIASRMIEGAKKMLHGYIADVYITIDQRKGPQGGMSPGFGIFITATTTEGVTYFGEAMSIPRDSQKIQLIPEEIGAEAAKNLLNEIYNGGCVDSSAQSFAATFMTLCDKDISKMLFGPLTFYCFFNKEDLYHENVKATSFRGHMLLNKTIKVPEGYRIYTVTENGKTQGLEEEVEERLYGQHMAQRIVIKAVRAHITKQKPNKALVLSFHGWTGTGKNYLTQMIANAVYKKGFKSRFVHLSVATFHFPSLNEIDIYKRQLRSWIAGNLTECERSMFVFDEADKLPLQLLDAIVPYVEFYDNVNGIDARKSIFIFLSNGGANLIAQKALDHYNKGQPREQISFKELEELMQLSAYNEGEGGLKRSRIISKHLVDYFVPFLPLERRHKEVIIMEISKNNNNQGITKTKVGTEGAVNPTAEFSLFDLLVRLIVALLAGVIGYNLRLFIPLTRRGFFCHDFSIRFPYYDSTIASNTIFYVSIPILVILVLIGEFLLNKPRDPMNSEFWDFDVLLWKALQFGGFTTVWMLGVGINFFLI</sequence>
<keyword evidence="8" id="KW-0472">Membrane</keyword>
<dbReference type="InterPro" id="IPR023797">
    <property type="entry name" value="RNA3'_phos_cyclase_dom"/>
</dbReference>
<feature type="transmembrane region" description="Helical" evidence="8">
    <location>
        <begin position="650"/>
        <end position="670"/>
    </location>
</feature>
<comment type="similarity">
    <text evidence="2">Belongs to the ClpA/ClpB family. Torsin subfamily.</text>
</comment>